<feature type="transmembrane region" description="Helical" evidence="1">
    <location>
        <begin position="90"/>
        <end position="110"/>
    </location>
</feature>
<keyword evidence="1" id="KW-0812">Transmembrane</keyword>
<sequence length="203" mass="22984">MEPTKKCSIISWLEEYWHVSTPFLAVYVTVLLVLFVLKENFALFLIWLQTPVYWVHQFEEYVYPGGFVEFFNRKVLGSKREDWPLTKTHALWINVPIIFVAFPLSAILAGLVDVSIGVWTAYFSILNALSHVGMFFKHGYNPGLVASALLNIPVGAYTVYYFATSYPLSLGAHVASFLVALAIQGTLMVWGLKFMKAKAEQSF</sequence>
<gene>
    <name evidence="2" type="ORF">TQ32_05120</name>
</gene>
<dbReference type="EMBL" id="CP010835">
    <property type="protein sequence ID" value="AMM53929.1"/>
    <property type="molecule type" value="Genomic_DNA"/>
</dbReference>
<organism evidence="2 3">
    <name type="scientific">Pyrococcus kukulkanii</name>
    <dbReference type="NCBI Taxonomy" id="1609559"/>
    <lineage>
        <taxon>Archaea</taxon>
        <taxon>Methanobacteriati</taxon>
        <taxon>Methanobacteriota</taxon>
        <taxon>Thermococci</taxon>
        <taxon>Thermococcales</taxon>
        <taxon>Thermococcaceae</taxon>
        <taxon>Pyrococcus</taxon>
    </lineage>
</organism>
<evidence type="ECO:0000313" key="3">
    <source>
        <dbReference type="Proteomes" id="UP000070587"/>
    </source>
</evidence>
<reference evidence="3" key="1">
    <citation type="submission" date="2015-02" db="EMBL/GenBank/DDBJ databases">
        <title>Pyrococcus kukulkanii sp. nov., a novel hyperthermophilic archaeon isolated from a deep-sea hydrothermal vent at the Guaymas Basin.</title>
        <authorList>
            <person name="Oger P.M."/>
            <person name="Callac N."/>
            <person name="Jebbar M."/>
            <person name="Godfroy A."/>
        </authorList>
    </citation>
    <scope>NUCLEOTIDE SEQUENCE [LARGE SCALE GENOMIC DNA]</scope>
    <source>
        <strain evidence="3">NCB100</strain>
    </source>
</reference>
<accession>A0A127BAV4</accession>
<feature type="transmembrane region" description="Helical" evidence="1">
    <location>
        <begin position="143"/>
        <end position="163"/>
    </location>
</feature>
<dbReference type="Pfam" id="PF13787">
    <property type="entry name" value="HXXEE"/>
    <property type="match status" value="1"/>
</dbReference>
<keyword evidence="1" id="KW-0472">Membrane</keyword>
<evidence type="ECO:0000313" key="2">
    <source>
        <dbReference type="EMBL" id="AMM53929.1"/>
    </source>
</evidence>
<keyword evidence="1" id="KW-1133">Transmembrane helix</keyword>
<feature type="transmembrane region" description="Helical" evidence="1">
    <location>
        <begin position="169"/>
        <end position="192"/>
    </location>
</feature>
<dbReference type="GeneID" id="28491193"/>
<name>A0A127BAV4_9EURY</name>
<reference evidence="2 3" key="2">
    <citation type="journal article" date="2016" name="Int. J. Syst. Evol. Microbiol.">
        <title>Pyrococcus kukulkanii sp. nov., a hyperthermophilic, piezophilic archaeon isolated from a deep-sea hydrothermal vent.</title>
        <authorList>
            <person name="Callac N."/>
            <person name="Oger P."/>
            <person name="Lesongeur F."/>
            <person name="Rattray J.E."/>
            <person name="Vannier P."/>
            <person name="Michoud G."/>
            <person name="Beauverger M."/>
            <person name="Gayet N."/>
            <person name="Rouxel O."/>
            <person name="Jebbar M."/>
            <person name="Godfroy A."/>
        </authorList>
    </citation>
    <scope>NUCLEOTIDE SEQUENCE [LARGE SCALE GENOMIC DNA]</scope>
    <source>
        <strain evidence="2 3">NCB100</strain>
    </source>
</reference>
<dbReference type="KEGG" id="pyc:TQ32_05120"/>
<proteinExistence type="predicted"/>
<dbReference type="Proteomes" id="UP000070587">
    <property type="component" value="Chromosome"/>
</dbReference>
<protein>
    <recommendedName>
        <fullName evidence="4">HXXEE domain-containing protein</fullName>
    </recommendedName>
</protein>
<feature type="transmembrane region" description="Helical" evidence="1">
    <location>
        <begin position="16"/>
        <end position="37"/>
    </location>
</feature>
<dbReference type="OrthoDB" id="358704at2157"/>
<evidence type="ECO:0000256" key="1">
    <source>
        <dbReference type="SAM" id="Phobius"/>
    </source>
</evidence>
<dbReference type="InterPro" id="IPR025671">
    <property type="entry name" value="HXXEE"/>
</dbReference>
<dbReference type="RefSeq" id="WP_068321867.1">
    <property type="nucleotide sequence ID" value="NZ_CP010835.1"/>
</dbReference>
<feature type="transmembrane region" description="Helical" evidence="1">
    <location>
        <begin position="116"/>
        <end position="136"/>
    </location>
</feature>
<dbReference type="AlphaFoldDB" id="A0A127BAV4"/>
<dbReference type="PATRIC" id="fig|1609559.3.peg.1063"/>
<evidence type="ECO:0008006" key="4">
    <source>
        <dbReference type="Google" id="ProtNLM"/>
    </source>
</evidence>